<dbReference type="Proteomes" id="UP000030416">
    <property type="component" value="Unassembled WGS sequence"/>
</dbReference>
<evidence type="ECO:0000313" key="4">
    <source>
        <dbReference type="Proteomes" id="UP000030416"/>
    </source>
</evidence>
<dbReference type="GO" id="GO:0046872">
    <property type="term" value="F:metal ion binding"/>
    <property type="evidence" value="ECO:0007669"/>
    <property type="project" value="InterPro"/>
</dbReference>
<proteinExistence type="predicted"/>
<dbReference type="EMBL" id="JPVN01000008">
    <property type="protein sequence ID" value="KGR78995.1"/>
    <property type="molecule type" value="Genomic_DNA"/>
</dbReference>
<dbReference type="RefSeq" id="WP_036185114.1">
    <property type="nucleotide sequence ID" value="NZ_AVDA01000008.1"/>
</dbReference>
<dbReference type="eggNOG" id="COG0189">
    <property type="taxonomic scope" value="Bacteria"/>
</dbReference>
<dbReference type="GO" id="GO:0005524">
    <property type="term" value="F:ATP binding"/>
    <property type="evidence" value="ECO:0007669"/>
    <property type="project" value="UniProtKB-UniRule"/>
</dbReference>
<dbReference type="PANTHER" id="PTHR21621:SF0">
    <property type="entry name" value="BETA-CITRYLGLUTAMATE SYNTHASE B-RELATED"/>
    <property type="match status" value="1"/>
</dbReference>
<dbReference type="SUPFAM" id="SSF56059">
    <property type="entry name" value="Glutathione synthetase ATP-binding domain-like"/>
    <property type="match status" value="1"/>
</dbReference>
<feature type="domain" description="ATP-grasp" evidence="2">
    <location>
        <begin position="80"/>
        <end position="277"/>
    </location>
</feature>
<accession>A0A0A3I647</accession>
<dbReference type="GO" id="GO:0005737">
    <property type="term" value="C:cytoplasm"/>
    <property type="evidence" value="ECO:0007669"/>
    <property type="project" value="TreeGrafter"/>
</dbReference>
<keyword evidence="4" id="KW-1185">Reference proteome</keyword>
<evidence type="ECO:0000313" key="3">
    <source>
        <dbReference type="EMBL" id="KGR78995.1"/>
    </source>
</evidence>
<dbReference type="GO" id="GO:0009432">
    <property type="term" value="P:SOS response"/>
    <property type="evidence" value="ECO:0007669"/>
    <property type="project" value="TreeGrafter"/>
</dbReference>
<reference evidence="3 4" key="1">
    <citation type="submission" date="2014-02" db="EMBL/GenBank/DDBJ databases">
        <title>Draft genome sequence of Lysinibacillus manganicus DSM 26584T.</title>
        <authorList>
            <person name="Zhang F."/>
            <person name="Wang G."/>
            <person name="Zhang L."/>
        </authorList>
    </citation>
    <scope>NUCLEOTIDE SEQUENCE [LARGE SCALE GENOMIC DNA]</scope>
    <source>
        <strain evidence="3 4">DSM 26584</strain>
    </source>
</reference>
<organism evidence="3 4">
    <name type="scientific">Ureibacillus manganicus DSM 26584</name>
    <dbReference type="NCBI Taxonomy" id="1384049"/>
    <lineage>
        <taxon>Bacteria</taxon>
        <taxon>Bacillati</taxon>
        <taxon>Bacillota</taxon>
        <taxon>Bacilli</taxon>
        <taxon>Bacillales</taxon>
        <taxon>Caryophanaceae</taxon>
        <taxon>Ureibacillus</taxon>
    </lineage>
</organism>
<dbReference type="PROSITE" id="PS50975">
    <property type="entry name" value="ATP_GRASP"/>
    <property type="match status" value="1"/>
</dbReference>
<keyword evidence="1" id="KW-0547">Nucleotide-binding</keyword>
<dbReference type="GO" id="GO:0018169">
    <property type="term" value="F:ribosomal S6-glutamic acid ligase activity"/>
    <property type="evidence" value="ECO:0007669"/>
    <property type="project" value="TreeGrafter"/>
</dbReference>
<dbReference type="Pfam" id="PF08443">
    <property type="entry name" value="RimK"/>
    <property type="match status" value="1"/>
</dbReference>
<keyword evidence="1" id="KW-0067">ATP-binding</keyword>
<evidence type="ECO:0000259" key="2">
    <source>
        <dbReference type="PROSITE" id="PS50975"/>
    </source>
</evidence>
<comment type="caution">
    <text evidence="3">The sequence shown here is derived from an EMBL/GenBank/DDBJ whole genome shotgun (WGS) entry which is preliminary data.</text>
</comment>
<dbReference type="Gene3D" id="3.30.470.20">
    <property type="entry name" value="ATP-grasp fold, B domain"/>
    <property type="match status" value="1"/>
</dbReference>
<sequence>MPHQLTLPDFNLLSDEELFKNVMQDTAKELGLEMEFLYEGWIVRFTNPINPSERYELLGYDLGLNSSQSSFIAKDKAMCYNYLLEAGVPAIEHFLLKPNDYKFSTEDAKVTLLKVKSNYNFPLVVKQNNGGGGKNICFALDDSDLTFAILDLSKDHLEIALSPYYDFPIEYRCTYLDGEVLMSYGKTKGANQQNNLSKGARVVDVPEHLKEQLHDLTIRAAKAVGLRFGNIDIVETTKGLLVLEVNASVAQKRVARYSAELYQQSVNVYVTALRRLMGQG</sequence>
<dbReference type="InterPro" id="IPR013651">
    <property type="entry name" value="ATP-grasp_RimK-type"/>
</dbReference>
<evidence type="ECO:0000256" key="1">
    <source>
        <dbReference type="PROSITE-ProRule" id="PRU00409"/>
    </source>
</evidence>
<dbReference type="PANTHER" id="PTHR21621">
    <property type="entry name" value="RIBOSOMAL PROTEIN S6 MODIFICATION PROTEIN"/>
    <property type="match status" value="1"/>
</dbReference>
<dbReference type="STRING" id="1384049.CD29_08235"/>
<gene>
    <name evidence="3" type="ORF">CD29_08235</name>
</gene>
<protein>
    <recommendedName>
        <fullName evidence="2">ATP-grasp domain-containing protein</fullName>
    </recommendedName>
</protein>
<dbReference type="InterPro" id="IPR011761">
    <property type="entry name" value="ATP-grasp"/>
</dbReference>
<dbReference type="AlphaFoldDB" id="A0A0A3I647"/>
<name>A0A0A3I647_9BACL</name>